<evidence type="ECO:0000256" key="1">
    <source>
        <dbReference type="ARBA" id="ARBA00022617"/>
    </source>
</evidence>
<dbReference type="Gene3D" id="3.90.1230.10">
    <property type="entry name" value="Nitric Oxide Synthase, Chain A, domain 3"/>
    <property type="match status" value="1"/>
</dbReference>
<dbReference type="Pfam" id="PF02898">
    <property type="entry name" value="NO_synthase"/>
    <property type="match status" value="1"/>
</dbReference>
<gene>
    <name evidence="6" type="ORF">ENE74_05065</name>
</gene>
<keyword evidence="4" id="KW-0408">Iron</keyword>
<dbReference type="AlphaFoldDB" id="A0A437JDE4"/>
<dbReference type="GO" id="GO:0006809">
    <property type="term" value="P:nitric oxide biosynthetic process"/>
    <property type="evidence" value="ECO:0007669"/>
    <property type="project" value="InterPro"/>
</dbReference>
<evidence type="ECO:0000256" key="2">
    <source>
        <dbReference type="ARBA" id="ARBA00022723"/>
    </source>
</evidence>
<keyword evidence="1" id="KW-0349">Heme</keyword>
<dbReference type="SUPFAM" id="SSF56512">
    <property type="entry name" value="Nitric oxide (NO) synthase oxygenase domain"/>
    <property type="match status" value="1"/>
</dbReference>
<reference evidence="6 7" key="1">
    <citation type="submission" date="2019-01" db="EMBL/GenBank/DDBJ databases">
        <authorList>
            <person name="Chen W.-M."/>
        </authorList>
    </citation>
    <scope>NUCLEOTIDE SEQUENCE [LARGE SCALE GENOMIC DNA]</scope>
    <source>
        <strain evidence="6 7">TLA-22</strain>
    </source>
</reference>
<sequence length="421" mass="48130">MRYDIRSLLGTNERYANSGNSHRRALRRLSDGERREEARAFLNTYCKESGATQQFQQRRWAEIRRELAAAKFYRHTPEELAFGARVAWRNHGRCIGRLFWESLEVFDCREITDPAAMAARITDHMTAALSDGRVRSMISIFAPVENERIPARIESGQITQFAGYLREDGQVLGDRQNVEATRIAMAMGWKPPTDPSRFDLLPYFIRSPEDVRSMHALPLSAYRLVPINHPTISAISDMGLAWYAVPCVSNMILSIGGIDYPCAPFNGFYMGTEIASRNFADTYRYDLLPEVAQALDLDMRRDPLWKDVCLTELNRAVLHSFKESRVTIVDHHAASKQFMDFYNIENAKGRHVSGDWRWLVPPQASGSSDLFHLRVRNKHDVPNFYASRATDGKFLMPFYGCCQSNCNSSPIDAMHPKSMDR</sequence>
<evidence type="ECO:0000313" key="7">
    <source>
        <dbReference type="Proteomes" id="UP000282977"/>
    </source>
</evidence>
<dbReference type="InterPro" id="IPR044940">
    <property type="entry name" value="NOS_dom_2"/>
</dbReference>
<evidence type="ECO:0000256" key="3">
    <source>
        <dbReference type="ARBA" id="ARBA00023002"/>
    </source>
</evidence>
<dbReference type="EMBL" id="RZUL01000001">
    <property type="protein sequence ID" value="RVT43949.1"/>
    <property type="molecule type" value="Genomic_DNA"/>
</dbReference>
<dbReference type="GO" id="GO:0046872">
    <property type="term" value="F:metal ion binding"/>
    <property type="evidence" value="ECO:0007669"/>
    <property type="project" value="UniProtKB-KW"/>
</dbReference>
<dbReference type="RefSeq" id="WP_127689484.1">
    <property type="nucleotide sequence ID" value="NZ_RZUL01000001.1"/>
</dbReference>
<feature type="domain" description="Nitric oxide synthase (NOS)" evidence="5">
    <location>
        <begin position="93"/>
        <end position="100"/>
    </location>
</feature>
<protein>
    <submittedName>
        <fullName evidence="6">Nitric oxide synthase oxygenase</fullName>
    </submittedName>
</protein>
<dbReference type="PANTHER" id="PTHR43410:SF1">
    <property type="entry name" value="NITRIC OXIDE SYNTHASE"/>
    <property type="match status" value="1"/>
</dbReference>
<dbReference type="Proteomes" id="UP000282977">
    <property type="component" value="Unassembled WGS sequence"/>
</dbReference>
<keyword evidence="3" id="KW-0560">Oxidoreductase</keyword>
<evidence type="ECO:0000259" key="5">
    <source>
        <dbReference type="PROSITE" id="PS60001"/>
    </source>
</evidence>
<dbReference type="OrthoDB" id="9786134at2"/>
<dbReference type="InterPro" id="IPR044944">
    <property type="entry name" value="NOS_dom_3"/>
</dbReference>
<keyword evidence="7" id="KW-1185">Reference proteome</keyword>
<comment type="caution">
    <text evidence="6">The sequence shown here is derived from an EMBL/GenBank/DDBJ whole genome shotgun (WGS) entry which is preliminary data.</text>
</comment>
<dbReference type="PROSITE" id="PS60001">
    <property type="entry name" value="NOS"/>
    <property type="match status" value="1"/>
</dbReference>
<name>A0A437JDE4_9SPHN</name>
<proteinExistence type="predicted"/>
<dbReference type="Gene3D" id="3.90.440.10">
    <property type="entry name" value="Nitric Oxide Synthase,Heme Domain,Chain A domain 2"/>
    <property type="match status" value="1"/>
</dbReference>
<organism evidence="6 7">
    <name type="scientific">Sphingobium algorifonticola</name>
    <dbReference type="NCBI Taxonomy" id="2008318"/>
    <lineage>
        <taxon>Bacteria</taxon>
        <taxon>Pseudomonadati</taxon>
        <taxon>Pseudomonadota</taxon>
        <taxon>Alphaproteobacteria</taxon>
        <taxon>Sphingomonadales</taxon>
        <taxon>Sphingomonadaceae</taxon>
        <taxon>Sphingobium</taxon>
    </lineage>
</organism>
<dbReference type="InterPro" id="IPR050607">
    <property type="entry name" value="NOS"/>
</dbReference>
<dbReference type="Gene3D" id="3.90.340.10">
    <property type="entry name" value="Nitric Oxide Synthase, Chain A, domain 1"/>
    <property type="match status" value="1"/>
</dbReference>
<evidence type="ECO:0000313" key="6">
    <source>
        <dbReference type="EMBL" id="RVT43949.1"/>
    </source>
</evidence>
<keyword evidence="2" id="KW-0479">Metal-binding</keyword>
<dbReference type="InterPro" id="IPR004030">
    <property type="entry name" value="NOS_N"/>
</dbReference>
<dbReference type="InterPro" id="IPR044943">
    <property type="entry name" value="NOS_dom_1"/>
</dbReference>
<dbReference type="PANTHER" id="PTHR43410">
    <property type="entry name" value="NITRIC OXIDE SYNTHASE OXYGENASE"/>
    <property type="match status" value="1"/>
</dbReference>
<dbReference type="GO" id="GO:0004517">
    <property type="term" value="F:nitric-oxide synthase activity"/>
    <property type="evidence" value="ECO:0007669"/>
    <property type="project" value="InterPro"/>
</dbReference>
<dbReference type="InterPro" id="IPR036119">
    <property type="entry name" value="NOS_N_sf"/>
</dbReference>
<evidence type="ECO:0000256" key="4">
    <source>
        <dbReference type="ARBA" id="ARBA00023004"/>
    </source>
</evidence>
<accession>A0A437JDE4</accession>